<dbReference type="EMBL" id="PDUD01000023">
    <property type="protein sequence ID" value="PHN04966.1"/>
    <property type="molecule type" value="Genomic_DNA"/>
</dbReference>
<comment type="caution">
    <text evidence="3">The sequence shown here is derived from an EMBL/GenBank/DDBJ whole genome shotgun (WGS) entry which is preliminary data.</text>
</comment>
<gene>
    <name evidence="3" type="ORF">CRP01_18215</name>
</gene>
<accession>A0A2D0N9B6</accession>
<dbReference type="CDD" id="cd00293">
    <property type="entry name" value="USP-like"/>
    <property type="match status" value="1"/>
</dbReference>
<keyword evidence="4" id="KW-1185">Reference proteome</keyword>
<dbReference type="AlphaFoldDB" id="A0A2D0N9B6"/>
<dbReference type="OrthoDB" id="9788959at2"/>
<dbReference type="SUPFAM" id="SSF52402">
    <property type="entry name" value="Adenine nucleotide alpha hydrolases-like"/>
    <property type="match status" value="2"/>
</dbReference>
<dbReference type="InterPro" id="IPR006015">
    <property type="entry name" value="Universal_stress_UspA"/>
</dbReference>
<dbReference type="PANTHER" id="PTHR46268">
    <property type="entry name" value="STRESS RESPONSE PROTEIN NHAX"/>
    <property type="match status" value="1"/>
</dbReference>
<evidence type="ECO:0000313" key="3">
    <source>
        <dbReference type="EMBL" id="PHN04966.1"/>
    </source>
</evidence>
<protein>
    <recommendedName>
        <fullName evidence="2">UspA domain-containing protein</fullName>
    </recommendedName>
</protein>
<dbReference type="Gene3D" id="3.40.50.620">
    <property type="entry name" value="HUPs"/>
    <property type="match status" value="2"/>
</dbReference>
<dbReference type="InterPro" id="IPR006016">
    <property type="entry name" value="UspA"/>
</dbReference>
<dbReference type="PRINTS" id="PR01438">
    <property type="entry name" value="UNVRSLSTRESS"/>
</dbReference>
<reference evidence="3 4" key="1">
    <citation type="submission" date="2017-10" db="EMBL/GenBank/DDBJ databases">
        <title>The draft genome sequence of Lewinella nigricans NBRC 102662.</title>
        <authorList>
            <person name="Wang K."/>
        </authorList>
    </citation>
    <scope>NUCLEOTIDE SEQUENCE [LARGE SCALE GENOMIC DNA]</scope>
    <source>
        <strain evidence="3 4">NBRC 102662</strain>
    </source>
</reference>
<dbReference type="Pfam" id="PF00582">
    <property type="entry name" value="Usp"/>
    <property type="match status" value="2"/>
</dbReference>
<comment type="similarity">
    <text evidence="1">Belongs to the universal stress protein A family.</text>
</comment>
<feature type="domain" description="UspA" evidence="2">
    <location>
        <begin position="205"/>
        <end position="266"/>
    </location>
</feature>
<evidence type="ECO:0000313" key="4">
    <source>
        <dbReference type="Proteomes" id="UP000223913"/>
    </source>
</evidence>
<dbReference type="RefSeq" id="WP_099151511.1">
    <property type="nucleotide sequence ID" value="NZ_PDUD01000023.1"/>
</dbReference>
<sequence>MKKILVPTDFSENAYNALNFAIAFANEFGSEIFLIHTFKLYSSTGMFISVESYMEDDARKDLAEMIRETKPKLKNGATVKHKLYRGDAAPVIASVADKEGFNLIIMGTQGASGLKEIFTGSTTNGVIKASRTPLLMIPEGCPYQPLKTAVFAIDQDEISGTEVVEPLLKIARIFDTRINVFHQDTGGRDSGIKARIRQFLDPVEASYHFSLDEQHITDSIDEFVEEKQADLLCMIRRKRSFLESIFHQSVTTEEAFHSKIPLLVLHDEAES</sequence>
<dbReference type="InterPro" id="IPR014729">
    <property type="entry name" value="Rossmann-like_a/b/a_fold"/>
</dbReference>
<dbReference type="PANTHER" id="PTHR46268:SF6">
    <property type="entry name" value="UNIVERSAL STRESS PROTEIN UP12"/>
    <property type="match status" value="1"/>
</dbReference>
<organism evidence="3 4">
    <name type="scientific">Flavilitoribacter nigricans (strain ATCC 23147 / DSM 23189 / NBRC 102662 / NCIMB 1420 / SS-2)</name>
    <name type="common">Lewinella nigricans</name>
    <dbReference type="NCBI Taxonomy" id="1122177"/>
    <lineage>
        <taxon>Bacteria</taxon>
        <taxon>Pseudomonadati</taxon>
        <taxon>Bacteroidota</taxon>
        <taxon>Saprospiria</taxon>
        <taxon>Saprospirales</taxon>
        <taxon>Lewinellaceae</taxon>
        <taxon>Flavilitoribacter</taxon>
    </lineage>
</organism>
<feature type="domain" description="UspA" evidence="2">
    <location>
        <begin position="1"/>
        <end position="138"/>
    </location>
</feature>
<proteinExistence type="inferred from homology"/>
<dbReference type="Proteomes" id="UP000223913">
    <property type="component" value="Unassembled WGS sequence"/>
</dbReference>
<evidence type="ECO:0000259" key="2">
    <source>
        <dbReference type="Pfam" id="PF00582"/>
    </source>
</evidence>
<name>A0A2D0N9B6_FLAN2</name>
<evidence type="ECO:0000256" key="1">
    <source>
        <dbReference type="ARBA" id="ARBA00008791"/>
    </source>
</evidence>